<reference evidence="3 4" key="2">
    <citation type="submission" date="2013-09" db="EMBL/GenBank/DDBJ databases">
        <title>Whole genome comparison of six Crocosphaera watsonii strains with differing phenotypes.</title>
        <authorList>
            <person name="Bench S.R."/>
            <person name="Heller P."/>
            <person name="Frank I."/>
            <person name="Arciniega M."/>
            <person name="Shilova I.N."/>
            <person name="Zehr J.P."/>
        </authorList>
    </citation>
    <scope>NUCLEOTIDE SEQUENCE [LARGE SCALE GENOMIC DNA]</scope>
    <source>
        <strain evidence="3 4">WH 0402</strain>
    </source>
</reference>
<gene>
    <name evidence="3" type="ORF">CWATWH0402_1773</name>
</gene>
<name>T2JM98_CROWT</name>
<dbReference type="InterPro" id="IPR001754">
    <property type="entry name" value="OMPdeCOase_dom"/>
</dbReference>
<evidence type="ECO:0000256" key="1">
    <source>
        <dbReference type="ARBA" id="ARBA00023239"/>
    </source>
</evidence>
<feature type="domain" description="Orotidine 5'-phosphate decarboxylase" evidence="2">
    <location>
        <begin position="6"/>
        <end position="59"/>
    </location>
</feature>
<accession>T2JM98</accession>
<evidence type="ECO:0000259" key="2">
    <source>
        <dbReference type="Pfam" id="PF00215"/>
    </source>
</evidence>
<dbReference type="GO" id="GO:0004590">
    <property type="term" value="F:orotidine-5'-phosphate decarboxylase activity"/>
    <property type="evidence" value="ECO:0007669"/>
    <property type="project" value="UniProtKB-EC"/>
</dbReference>
<dbReference type="Proteomes" id="UP000018130">
    <property type="component" value="Unassembled WGS sequence"/>
</dbReference>
<evidence type="ECO:0000313" key="4">
    <source>
        <dbReference type="Proteomes" id="UP000018130"/>
    </source>
</evidence>
<dbReference type="EC" id="4.1.1.23" evidence="3"/>
<dbReference type="AlphaFoldDB" id="T2JM98"/>
<dbReference type="GO" id="GO:0006207">
    <property type="term" value="P:'de novo' pyrimidine nucleobase biosynthetic process"/>
    <property type="evidence" value="ECO:0007669"/>
    <property type="project" value="InterPro"/>
</dbReference>
<evidence type="ECO:0000313" key="3">
    <source>
        <dbReference type="EMBL" id="CCQ65647.1"/>
    </source>
</evidence>
<organism evidence="3 4">
    <name type="scientific">Crocosphaera watsonii WH 0402</name>
    <dbReference type="NCBI Taxonomy" id="1284629"/>
    <lineage>
        <taxon>Bacteria</taxon>
        <taxon>Bacillati</taxon>
        <taxon>Cyanobacteriota</taxon>
        <taxon>Cyanophyceae</taxon>
        <taxon>Oscillatoriophycideae</taxon>
        <taxon>Chroococcales</taxon>
        <taxon>Aphanothecaceae</taxon>
        <taxon>Crocosphaera</taxon>
    </lineage>
</organism>
<comment type="caution">
    <text evidence="3">The sequence shown here is derived from an EMBL/GenBank/DDBJ whole genome shotgun (WGS) entry which is preliminary data.</text>
</comment>
<dbReference type="SUPFAM" id="SSF51366">
    <property type="entry name" value="Ribulose-phoshate binding barrel"/>
    <property type="match status" value="1"/>
</dbReference>
<dbReference type="InterPro" id="IPR013785">
    <property type="entry name" value="Aldolase_TIM"/>
</dbReference>
<protein>
    <submittedName>
        <fullName evidence="3">Orotidine 5'-phosphate decarboxylase</fullName>
        <ecNumber evidence="3">4.1.1.23</ecNumber>
    </submittedName>
</protein>
<keyword evidence="1 3" id="KW-0456">Lyase</keyword>
<proteinExistence type="predicted"/>
<dbReference type="Gene3D" id="3.20.20.70">
    <property type="entry name" value="Aldolase class I"/>
    <property type="match status" value="1"/>
</dbReference>
<reference evidence="3 4" key="1">
    <citation type="submission" date="2013-01" db="EMBL/GenBank/DDBJ databases">
        <authorList>
            <person name="Bench S."/>
        </authorList>
    </citation>
    <scope>NUCLEOTIDE SEQUENCE [LARGE SCALE GENOMIC DNA]</scope>
    <source>
        <strain evidence="3 4">WH 0402</strain>
    </source>
</reference>
<sequence>MSVADQIIVPLDVPTEEAAIALLDRLPQVSFWKVGLELFVATGPTILKHLKERKKRFFLT</sequence>
<dbReference type="EMBL" id="CAQN01000234">
    <property type="protein sequence ID" value="CCQ65647.1"/>
    <property type="molecule type" value="Genomic_DNA"/>
</dbReference>
<dbReference type="InterPro" id="IPR011060">
    <property type="entry name" value="RibuloseP-bd_barrel"/>
</dbReference>
<dbReference type="Pfam" id="PF00215">
    <property type="entry name" value="OMPdecase"/>
    <property type="match status" value="1"/>
</dbReference>